<dbReference type="GO" id="GO:0006281">
    <property type="term" value="P:DNA repair"/>
    <property type="evidence" value="ECO:0007669"/>
    <property type="project" value="UniProtKB-KW"/>
</dbReference>
<evidence type="ECO:0000259" key="6">
    <source>
        <dbReference type="Pfam" id="PF01068"/>
    </source>
</evidence>
<dbReference type="AlphaFoldDB" id="A0A6B2LGI8"/>
<dbReference type="SUPFAM" id="SSF50249">
    <property type="entry name" value="Nucleic acid-binding proteins"/>
    <property type="match status" value="1"/>
</dbReference>
<dbReference type="GO" id="GO:0006310">
    <property type="term" value="P:DNA recombination"/>
    <property type="evidence" value="ECO:0007669"/>
    <property type="project" value="InterPro"/>
</dbReference>
<dbReference type="InterPro" id="IPR012340">
    <property type="entry name" value="NA-bd_OB-fold"/>
</dbReference>
<dbReference type="InterPro" id="IPR050326">
    <property type="entry name" value="NAD_dep_DNA_ligaseB"/>
</dbReference>
<evidence type="ECO:0000256" key="1">
    <source>
        <dbReference type="ARBA" id="ARBA00001968"/>
    </source>
</evidence>
<name>A0A6B2LGI8_9EUKA</name>
<accession>A0A6B2LGI8</accession>
<dbReference type="PANTHER" id="PTHR47810">
    <property type="entry name" value="DNA LIGASE"/>
    <property type="match status" value="1"/>
</dbReference>
<keyword evidence="2" id="KW-0436">Ligase</keyword>
<dbReference type="InterPro" id="IPR012310">
    <property type="entry name" value="DNA_ligase_ATP-dep_cent"/>
</dbReference>
<dbReference type="GO" id="GO:0006260">
    <property type="term" value="P:DNA replication"/>
    <property type="evidence" value="ECO:0007669"/>
    <property type="project" value="UniProtKB-KW"/>
</dbReference>
<comment type="cofactor">
    <cofactor evidence="1">
        <name>a divalent metal cation</name>
        <dbReference type="ChEBI" id="CHEBI:60240"/>
    </cofactor>
</comment>
<proteinExistence type="predicted"/>
<organism evidence="7">
    <name type="scientific">Arcella intermedia</name>
    <dbReference type="NCBI Taxonomy" id="1963864"/>
    <lineage>
        <taxon>Eukaryota</taxon>
        <taxon>Amoebozoa</taxon>
        <taxon>Tubulinea</taxon>
        <taxon>Elardia</taxon>
        <taxon>Arcellinida</taxon>
        <taxon>Sphaerothecina</taxon>
        <taxon>Arcellidae</taxon>
        <taxon>Arcella</taxon>
    </lineage>
</organism>
<dbReference type="EMBL" id="GIBP01006961">
    <property type="protein sequence ID" value="NDV35930.1"/>
    <property type="molecule type" value="Transcribed_RNA"/>
</dbReference>
<evidence type="ECO:0000256" key="3">
    <source>
        <dbReference type="ARBA" id="ARBA00022705"/>
    </source>
</evidence>
<keyword evidence="4" id="KW-0227">DNA damage</keyword>
<reference evidence="7" key="1">
    <citation type="journal article" date="2020" name="J. Eukaryot. Microbiol.">
        <title>De novo Sequencing, Assembly and Annotation of the Transcriptome for the Free-Living Testate Amoeba Arcella intermedia.</title>
        <authorList>
            <person name="Ribeiro G.M."/>
            <person name="Porfirio-Sousa A.L."/>
            <person name="Maurer-Alcala X.X."/>
            <person name="Katz L.A."/>
            <person name="Lahr D.J.G."/>
        </authorList>
    </citation>
    <scope>NUCLEOTIDE SEQUENCE</scope>
</reference>
<evidence type="ECO:0000256" key="5">
    <source>
        <dbReference type="ARBA" id="ARBA00023204"/>
    </source>
</evidence>
<protein>
    <recommendedName>
        <fullName evidence="6">ATP-dependent DNA ligase family profile domain-containing protein</fullName>
    </recommendedName>
</protein>
<dbReference type="Gene3D" id="3.30.1490.70">
    <property type="match status" value="1"/>
</dbReference>
<dbReference type="SUPFAM" id="SSF56091">
    <property type="entry name" value="DNA ligase/mRNA capping enzyme, catalytic domain"/>
    <property type="match status" value="1"/>
</dbReference>
<dbReference type="PANTHER" id="PTHR47810:SF1">
    <property type="entry name" value="DNA LIGASE B"/>
    <property type="match status" value="1"/>
</dbReference>
<dbReference type="CDD" id="cd07896">
    <property type="entry name" value="Adenylation_kDNA_ligase_like"/>
    <property type="match status" value="1"/>
</dbReference>
<dbReference type="Gene3D" id="3.30.470.30">
    <property type="entry name" value="DNA ligase/mRNA capping enzyme"/>
    <property type="match status" value="1"/>
</dbReference>
<dbReference type="GO" id="GO:0005524">
    <property type="term" value="F:ATP binding"/>
    <property type="evidence" value="ECO:0007669"/>
    <property type="project" value="InterPro"/>
</dbReference>
<dbReference type="Pfam" id="PF01068">
    <property type="entry name" value="DNA_ligase_A_M"/>
    <property type="match status" value="1"/>
</dbReference>
<evidence type="ECO:0000256" key="2">
    <source>
        <dbReference type="ARBA" id="ARBA00022598"/>
    </source>
</evidence>
<sequence>MDGFRAYWDGTKLSSKNGKTVNVPLEFIRSLPRDVCLDGELWAGYTHFNKLSSIFRKTVNEESVQAYDEWEHVKYCVFDVPMHSGDYRERHSFVRDVISGCGTHVCLVPIIDCLGHNHLETVLNEITQKKGEGLMLYHPSSKYTSGRTTNLLKVKAFMEEDVKFIEYNPNSYSFLCLQQNGVECVVKCSVWDYLFPPPPGTVLTVKHSGISETSQRLKYPFLFRIRPDITWEHTQRDS</sequence>
<keyword evidence="5" id="KW-0234">DNA repair</keyword>
<evidence type="ECO:0000256" key="4">
    <source>
        <dbReference type="ARBA" id="ARBA00022763"/>
    </source>
</evidence>
<keyword evidence="3" id="KW-0235">DNA replication</keyword>
<evidence type="ECO:0000313" key="7">
    <source>
        <dbReference type="EMBL" id="NDV35930.1"/>
    </source>
</evidence>
<feature type="domain" description="ATP-dependent DNA ligase family profile" evidence="6">
    <location>
        <begin position="31"/>
        <end position="155"/>
    </location>
</feature>
<dbReference type="GO" id="GO:0003910">
    <property type="term" value="F:DNA ligase (ATP) activity"/>
    <property type="evidence" value="ECO:0007669"/>
    <property type="project" value="InterPro"/>
</dbReference>